<accession>A0A2A2KCZ0</accession>
<dbReference type="EMBL" id="LIAE01008930">
    <property type="protein sequence ID" value="PAV71738.1"/>
    <property type="molecule type" value="Genomic_DNA"/>
</dbReference>
<reference evidence="2 3" key="1">
    <citation type="journal article" date="2017" name="Curr. Biol.">
        <title>Genome architecture and evolution of a unichromosomal asexual nematode.</title>
        <authorList>
            <person name="Fradin H."/>
            <person name="Zegar C."/>
            <person name="Gutwein M."/>
            <person name="Lucas J."/>
            <person name="Kovtun M."/>
            <person name="Corcoran D."/>
            <person name="Baugh L.R."/>
            <person name="Kiontke K."/>
            <person name="Gunsalus K."/>
            <person name="Fitch D.H."/>
            <person name="Piano F."/>
        </authorList>
    </citation>
    <scope>NUCLEOTIDE SEQUENCE [LARGE SCALE GENOMIC DNA]</scope>
    <source>
        <strain evidence="2">PF1309</strain>
    </source>
</reference>
<keyword evidence="3" id="KW-1185">Reference proteome</keyword>
<name>A0A2A2KCZ0_9BILA</name>
<comment type="caution">
    <text evidence="2">The sequence shown here is derived from an EMBL/GenBank/DDBJ whole genome shotgun (WGS) entry which is preliminary data.</text>
</comment>
<dbReference type="Proteomes" id="UP000218231">
    <property type="component" value="Unassembled WGS sequence"/>
</dbReference>
<keyword evidence="1" id="KW-0472">Membrane</keyword>
<proteinExistence type="predicted"/>
<dbReference type="AlphaFoldDB" id="A0A2A2KCZ0"/>
<sequence>MGGPIVASYDLNMLQLFYYCNSEYQCEQIKSSQSQFRQLSKSHGHMRKLGCSEYSLMQHMQLSSRVCWNDLQYTVNILTKVEPQTCNNVYKHTRMAVYRHTRMAVSVYRHTRMAVSVYRHTRMAVYRHTRMALHNALVALVLSTVNAISVLILLSLGTKQLRTAGTYAQPAIYQGSTAYRKG</sequence>
<gene>
    <name evidence="2" type="ORF">WR25_04393</name>
</gene>
<protein>
    <submittedName>
        <fullName evidence="2">Uncharacterized protein</fullName>
    </submittedName>
</protein>
<keyword evidence="1" id="KW-1133">Transmembrane helix</keyword>
<organism evidence="2 3">
    <name type="scientific">Diploscapter pachys</name>
    <dbReference type="NCBI Taxonomy" id="2018661"/>
    <lineage>
        <taxon>Eukaryota</taxon>
        <taxon>Metazoa</taxon>
        <taxon>Ecdysozoa</taxon>
        <taxon>Nematoda</taxon>
        <taxon>Chromadorea</taxon>
        <taxon>Rhabditida</taxon>
        <taxon>Rhabditina</taxon>
        <taxon>Rhabditomorpha</taxon>
        <taxon>Rhabditoidea</taxon>
        <taxon>Rhabditidae</taxon>
        <taxon>Diploscapter</taxon>
    </lineage>
</organism>
<keyword evidence="1" id="KW-0812">Transmembrane</keyword>
<feature type="transmembrane region" description="Helical" evidence="1">
    <location>
        <begin position="132"/>
        <end position="154"/>
    </location>
</feature>
<evidence type="ECO:0000256" key="1">
    <source>
        <dbReference type="SAM" id="Phobius"/>
    </source>
</evidence>
<evidence type="ECO:0000313" key="3">
    <source>
        <dbReference type="Proteomes" id="UP000218231"/>
    </source>
</evidence>
<evidence type="ECO:0000313" key="2">
    <source>
        <dbReference type="EMBL" id="PAV71738.1"/>
    </source>
</evidence>